<keyword evidence="2" id="KW-0496">Mitochondrion</keyword>
<comment type="caution">
    <text evidence="5">The sequence shown here is derived from an EMBL/GenBank/DDBJ whole genome shotgun (WGS) entry which is preliminary data.</text>
</comment>
<dbReference type="InterPro" id="IPR043128">
    <property type="entry name" value="Rev_trsase/Diguanyl_cyclase"/>
</dbReference>
<feature type="region of interest" description="Disordered" evidence="3">
    <location>
        <begin position="655"/>
        <end position="760"/>
    </location>
</feature>
<gene>
    <name evidence="5" type="ORF">SLS62_002259</name>
</gene>
<feature type="region of interest" description="Disordered" evidence="3">
    <location>
        <begin position="27"/>
        <end position="65"/>
    </location>
</feature>
<dbReference type="Gene3D" id="3.40.1170.60">
    <property type="match status" value="1"/>
</dbReference>
<protein>
    <recommendedName>
        <fullName evidence="4">UmuC domain-containing protein</fullName>
    </recommendedName>
</protein>
<dbReference type="AlphaFoldDB" id="A0AAN9UUA9"/>
<dbReference type="GO" id="GO:0070987">
    <property type="term" value="P:error-free translesion synthesis"/>
    <property type="evidence" value="ECO:0007669"/>
    <property type="project" value="UniProtKB-ARBA"/>
</dbReference>
<evidence type="ECO:0000313" key="5">
    <source>
        <dbReference type="EMBL" id="KAK7755649.1"/>
    </source>
</evidence>
<feature type="compositionally biased region" description="Basic and acidic residues" evidence="3">
    <location>
        <begin position="689"/>
        <end position="698"/>
    </location>
</feature>
<dbReference type="Gene3D" id="3.30.1490.100">
    <property type="entry name" value="DNA polymerase, Y-family, little finger domain"/>
    <property type="match status" value="1"/>
</dbReference>
<dbReference type="Proteomes" id="UP001320420">
    <property type="component" value="Unassembled WGS sequence"/>
</dbReference>
<dbReference type="InterPro" id="IPR036775">
    <property type="entry name" value="DNA_pol_Y-fam_lit_finger_sf"/>
</dbReference>
<dbReference type="PANTHER" id="PTHR46404">
    <property type="entry name" value="DNA POLYMERASE IOTA"/>
    <property type="match status" value="1"/>
</dbReference>
<feature type="compositionally biased region" description="Acidic residues" evidence="3">
    <location>
        <begin position="657"/>
        <end position="666"/>
    </location>
</feature>
<evidence type="ECO:0000313" key="6">
    <source>
        <dbReference type="Proteomes" id="UP001320420"/>
    </source>
</evidence>
<dbReference type="InterPro" id="IPR043502">
    <property type="entry name" value="DNA/RNA_pol_sf"/>
</dbReference>
<dbReference type="EMBL" id="JAKJXP020000011">
    <property type="protein sequence ID" value="KAK7755649.1"/>
    <property type="molecule type" value="Genomic_DNA"/>
</dbReference>
<dbReference type="Pfam" id="PF00817">
    <property type="entry name" value="IMS"/>
    <property type="match status" value="1"/>
</dbReference>
<dbReference type="PROSITE" id="PS50173">
    <property type="entry name" value="UMUC"/>
    <property type="match status" value="1"/>
</dbReference>
<evidence type="ECO:0000256" key="2">
    <source>
        <dbReference type="ARBA" id="ARBA00023128"/>
    </source>
</evidence>
<dbReference type="SUPFAM" id="SSF56672">
    <property type="entry name" value="DNA/RNA polymerases"/>
    <property type="match status" value="1"/>
</dbReference>
<dbReference type="Gene3D" id="3.30.70.270">
    <property type="match status" value="1"/>
</dbReference>
<name>A0AAN9UUA9_9PEZI</name>
<dbReference type="PANTHER" id="PTHR46404:SF1">
    <property type="entry name" value="DNA POLYMERASE IOTA"/>
    <property type="match status" value="1"/>
</dbReference>
<dbReference type="GO" id="GO:0003684">
    <property type="term" value="F:damaged DNA binding"/>
    <property type="evidence" value="ECO:0007669"/>
    <property type="project" value="InterPro"/>
</dbReference>
<dbReference type="InterPro" id="IPR001126">
    <property type="entry name" value="UmuC"/>
</dbReference>
<feature type="compositionally biased region" description="Basic residues" evidence="3">
    <location>
        <begin position="33"/>
        <end position="43"/>
    </location>
</feature>
<organism evidence="5 6">
    <name type="scientific">Diatrype stigma</name>
    <dbReference type="NCBI Taxonomy" id="117547"/>
    <lineage>
        <taxon>Eukaryota</taxon>
        <taxon>Fungi</taxon>
        <taxon>Dikarya</taxon>
        <taxon>Ascomycota</taxon>
        <taxon>Pezizomycotina</taxon>
        <taxon>Sordariomycetes</taxon>
        <taxon>Xylariomycetidae</taxon>
        <taxon>Xylariales</taxon>
        <taxon>Diatrypaceae</taxon>
        <taxon>Diatrype</taxon>
    </lineage>
</organism>
<evidence type="ECO:0000256" key="3">
    <source>
        <dbReference type="SAM" id="MobiDB-lite"/>
    </source>
</evidence>
<proteinExistence type="predicted"/>
<dbReference type="Pfam" id="PF11799">
    <property type="entry name" value="IMS_C"/>
    <property type="match status" value="1"/>
</dbReference>
<feature type="compositionally biased region" description="Acidic residues" evidence="3">
    <location>
        <begin position="738"/>
        <end position="756"/>
    </location>
</feature>
<dbReference type="GO" id="GO:0005739">
    <property type="term" value="C:mitochondrion"/>
    <property type="evidence" value="ECO:0007669"/>
    <property type="project" value="UniProtKB-SubCell"/>
</dbReference>
<keyword evidence="6" id="KW-1185">Reference proteome</keyword>
<reference evidence="5 6" key="1">
    <citation type="submission" date="2024-02" db="EMBL/GenBank/DDBJ databases">
        <title>De novo assembly and annotation of 12 fungi associated with fruit tree decline syndrome in Ontario, Canada.</title>
        <authorList>
            <person name="Sulman M."/>
            <person name="Ellouze W."/>
            <person name="Ilyukhin E."/>
        </authorList>
    </citation>
    <scope>NUCLEOTIDE SEQUENCE [LARGE SCALE GENOMIC DNA]</scope>
    <source>
        <strain evidence="5 6">M11/M66-122</strain>
    </source>
</reference>
<evidence type="ECO:0000256" key="1">
    <source>
        <dbReference type="ARBA" id="ARBA00004173"/>
    </source>
</evidence>
<comment type="subcellular location">
    <subcellularLocation>
        <location evidence="1">Mitochondrion</location>
    </subcellularLocation>
</comment>
<dbReference type="GO" id="GO:0006281">
    <property type="term" value="P:DNA repair"/>
    <property type="evidence" value="ECO:0007669"/>
    <property type="project" value="InterPro"/>
</dbReference>
<sequence length="785" mass="84018">MTTTSAPASTPATAGRTTSITAALLTSSSSSAHQHHHYHSHHGHDHDQQQPPAKKLKSNSSSSSSGGHGRIILHFDYDCFYASVFENLDPTLRSRPLGVQQKSILATCNYAARAHGVRKPEARRVCPDLVLRNGEDLAPFRDASRRLWVALYDRARVWEHGSGSSSKVRIERLGLDEVFLDATEAVAYNLALLNPNAAARRDSFFHLSPADPELGFAFDGTAFCGCVYPPPPKEEEKEGDGHVEVEDSASVVAAGGVLDHENPAHVRLMLGSHLAGHLRRVLEADFGYTSSAGISTNKVLAKLAGCVNKPRNQTTLVPIIQTQTQGGQCQRDTVQEFLDAHPIRQIPGIGSRISGLIREHVLASNRTNINTNTNTSSPLPDNNGSSNLTVRDVLQHPSGMTLAVLSRILDRRGLERGAGAKVWGLLHGIDASEVKRAEAVVPSGGVGGSSSTAATAIPAQISVEDTYMARPLHSAAEVALALEALAASLVRRMRTDLTTTTTTTTTIPTQTQPQKRWLAQPRTLRLSTQTHPRATSNASTTAAAAANFARSTRSQALPRFVFDLSLDSGAIAERLVREALLPLFRRLHHAEGRRQGQGLGGYNLALLNIGVTNMVMIAGSGGDDGGGAEVAAGAARDISWMFRTQGKKLREWTAYNDDNDSYDNDDGGGGSDGGDKYDDVLEDDTNNAPEREGGHTMDVDGATIPAEEDTAHNKGTATNNDREVTGDGDSATTYADSNDSDDGIWENDGDDDEEDSSTAQKCPLCGCVLPVFAMSAHERFHAMGD</sequence>
<dbReference type="InterPro" id="IPR017961">
    <property type="entry name" value="DNA_pol_Y-fam_little_finger"/>
</dbReference>
<evidence type="ECO:0000259" key="4">
    <source>
        <dbReference type="PROSITE" id="PS50173"/>
    </source>
</evidence>
<feature type="domain" description="UmuC" evidence="4">
    <location>
        <begin position="72"/>
        <end position="350"/>
    </location>
</feature>
<dbReference type="GO" id="GO:0003887">
    <property type="term" value="F:DNA-directed DNA polymerase activity"/>
    <property type="evidence" value="ECO:0007669"/>
    <property type="project" value="TreeGrafter"/>
</dbReference>
<accession>A0AAN9UUA9</accession>